<accession>A0A918S1Q3</accession>
<reference evidence="2" key="2">
    <citation type="submission" date="2020-09" db="EMBL/GenBank/DDBJ databases">
        <authorList>
            <person name="Sun Q."/>
            <person name="Ohkuma M."/>
        </authorList>
    </citation>
    <scope>NUCLEOTIDE SEQUENCE</scope>
    <source>
        <strain evidence="2">JCM 5016</strain>
    </source>
</reference>
<dbReference type="InterPro" id="IPR036890">
    <property type="entry name" value="HATPase_C_sf"/>
</dbReference>
<keyword evidence="3" id="KW-1185">Reference proteome</keyword>
<dbReference type="AlphaFoldDB" id="A0A918S1Q3"/>
<proteinExistence type="predicted"/>
<dbReference type="Gene3D" id="3.30.565.10">
    <property type="entry name" value="Histidine kinase-like ATPase, C-terminal domain"/>
    <property type="match status" value="1"/>
</dbReference>
<dbReference type="RefSeq" id="WP_190061106.1">
    <property type="nucleotide sequence ID" value="NZ_BMWH01000049.1"/>
</dbReference>
<protein>
    <submittedName>
        <fullName evidence="2">ATPase</fullName>
    </submittedName>
</protein>
<dbReference type="EMBL" id="BMWH01000049">
    <property type="protein sequence ID" value="GHA17754.1"/>
    <property type="molecule type" value="Genomic_DNA"/>
</dbReference>
<feature type="compositionally biased region" description="Basic residues" evidence="1">
    <location>
        <begin position="167"/>
        <end position="178"/>
    </location>
</feature>
<evidence type="ECO:0000256" key="1">
    <source>
        <dbReference type="SAM" id="MobiDB-lite"/>
    </source>
</evidence>
<dbReference type="InterPro" id="IPR050267">
    <property type="entry name" value="Anti-sigma-factor_SerPK"/>
</dbReference>
<dbReference type="Proteomes" id="UP000623010">
    <property type="component" value="Unassembled WGS sequence"/>
</dbReference>
<name>A0A918S1Q3_9ACTN</name>
<reference evidence="2" key="1">
    <citation type="journal article" date="2014" name="Int. J. Syst. Evol. Microbiol.">
        <title>Complete genome sequence of Corynebacterium casei LMG S-19264T (=DSM 44701T), isolated from a smear-ripened cheese.</title>
        <authorList>
            <consortium name="US DOE Joint Genome Institute (JGI-PGF)"/>
            <person name="Walter F."/>
            <person name="Albersmeier A."/>
            <person name="Kalinowski J."/>
            <person name="Ruckert C."/>
        </authorList>
    </citation>
    <scope>NUCLEOTIDE SEQUENCE</scope>
    <source>
        <strain evidence="2">JCM 5016</strain>
    </source>
</reference>
<gene>
    <name evidence="2" type="ORF">GCM10010389_64980</name>
</gene>
<sequence length="203" mass="21481">MPLPLRHALRPPTETAGRAGEADTFGGFPQPGRSAAPGRGATRPPGAPSAEDEPARARAVPRVPCSGRGFARARAFTRDTLRHWPPGHRGDDVTLVRTELATNAVRHAVPRTAPDGTHEAHGSGAADLRLGPAPHTAHLVLTVSDPGDDPLARRSRRLRAGGARPQPGHRGRPGRRVGRLPTPPADKSLRAVPACRRPIPHLT</sequence>
<feature type="region of interest" description="Disordered" evidence="1">
    <location>
        <begin position="111"/>
        <end position="203"/>
    </location>
</feature>
<dbReference type="PANTHER" id="PTHR35526:SF3">
    <property type="entry name" value="ANTI-SIGMA-F FACTOR RSBW"/>
    <property type="match status" value="1"/>
</dbReference>
<dbReference type="PANTHER" id="PTHR35526">
    <property type="entry name" value="ANTI-SIGMA-F FACTOR RSBW-RELATED"/>
    <property type="match status" value="1"/>
</dbReference>
<comment type="caution">
    <text evidence="2">The sequence shown here is derived from an EMBL/GenBank/DDBJ whole genome shotgun (WGS) entry which is preliminary data.</text>
</comment>
<feature type="region of interest" description="Disordered" evidence="1">
    <location>
        <begin position="1"/>
        <end position="63"/>
    </location>
</feature>
<evidence type="ECO:0000313" key="2">
    <source>
        <dbReference type="EMBL" id="GHA17754.1"/>
    </source>
</evidence>
<feature type="compositionally biased region" description="Low complexity" evidence="1">
    <location>
        <begin position="31"/>
        <end position="44"/>
    </location>
</feature>
<organism evidence="2 3">
    <name type="scientific">Streptomyces echinoruber</name>
    <dbReference type="NCBI Taxonomy" id="68898"/>
    <lineage>
        <taxon>Bacteria</taxon>
        <taxon>Bacillati</taxon>
        <taxon>Actinomycetota</taxon>
        <taxon>Actinomycetes</taxon>
        <taxon>Kitasatosporales</taxon>
        <taxon>Streptomycetaceae</taxon>
        <taxon>Streptomyces</taxon>
    </lineage>
</organism>
<evidence type="ECO:0000313" key="3">
    <source>
        <dbReference type="Proteomes" id="UP000623010"/>
    </source>
</evidence>